<dbReference type="EMBL" id="BK015408">
    <property type="protein sequence ID" value="DAE05369.1"/>
    <property type="molecule type" value="Genomic_DNA"/>
</dbReference>
<reference evidence="1" key="1">
    <citation type="journal article" date="2021" name="Proc. Natl. Acad. Sci. U.S.A.">
        <title>A Catalog of Tens of Thousands of Viruses from Human Metagenomes Reveals Hidden Associations with Chronic Diseases.</title>
        <authorList>
            <person name="Tisza M.J."/>
            <person name="Buck C.B."/>
        </authorList>
    </citation>
    <scope>NUCLEOTIDE SEQUENCE</scope>
    <source>
        <strain evidence="1">CtnOB2</strain>
    </source>
</reference>
<protein>
    <submittedName>
        <fullName evidence="1">Uncharacterized protein</fullName>
    </submittedName>
</protein>
<evidence type="ECO:0000313" key="1">
    <source>
        <dbReference type="EMBL" id="DAE05369.1"/>
    </source>
</evidence>
<accession>A0A8S5PG67</accession>
<sequence length="53" mass="6445">MTANELHGEMRVRQRGRSKGETLYKHIRRIKWLLNLAEKNWNVLVVTKKKLNW</sequence>
<organism evidence="1">
    <name type="scientific">Siphoviridae sp. ctnOB2</name>
    <dbReference type="NCBI Taxonomy" id="2825661"/>
    <lineage>
        <taxon>Viruses</taxon>
        <taxon>Duplodnaviria</taxon>
        <taxon>Heunggongvirae</taxon>
        <taxon>Uroviricota</taxon>
        <taxon>Caudoviricetes</taxon>
    </lineage>
</organism>
<name>A0A8S5PG67_9CAUD</name>
<proteinExistence type="predicted"/>